<dbReference type="RefSeq" id="WP_132075125.1">
    <property type="nucleotide sequence ID" value="NZ_DAMAKO010000005.1"/>
</dbReference>
<keyword evidence="1" id="KW-0472">Membrane</keyword>
<dbReference type="Proteomes" id="UP000295063">
    <property type="component" value="Unassembled WGS sequence"/>
</dbReference>
<evidence type="ECO:0000313" key="3">
    <source>
        <dbReference type="EMBL" id="TCL39101.1"/>
    </source>
</evidence>
<comment type="caution">
    <text evidence="3">The sequence shown here is derived from an EMBL/GenBank/DDBJ whole genome shotgun (WGS) entry which is preliminary data.</text>
</comment>
<feature type="transmembrane region" description="Helical" evidence="1">
    <location>
        <begin position="93"/>
        <end position="113"/>
    </location>
</feature>
<dbReference type="AlphaFoldDB" id="A0A4R1Q0B7"/>
<evidence type="ECO:0000256" key="1">
    <source>
        <dbReference type="SAM" id="Phobius"/>
    </source>
</evidence>
<organism evidence="3 4">
    <name type="scientific">Anaerospora hongkongensis</name>
    <dbReference type="NCBI Taxonomy" id="244830"/>
    <lineage>
        <taxon>Bacteria</taxon>
        <taxon>Bacillati</taxon>
        <taxon>Bacillota</taxon>
        <taxon>Negativicutes</taxon>
        <taxon>Selenomonadales</taxon>
        <taxon>Sporomusaceae</taxon>
        <taxon>Anaerospora</taxon>
    </lineage>
</organism>
<keyword evidence="1" id="KW-1133">Transmembrane helix</keyword>
<dbReference type="EMBL" id="SLUI01000002">
    <property type="protein sequence ID" value="TCL39101.1"/>
    <property type="molecule type" value="Genomic_DNA"/>
</dbReference>
<name>A0A4R1Q0B7_9FIRM</name>
<keyword evidence="1" id="KW-0812">Transmembrane</keyword>
<gene>
    <name evidence="3" type="ORF">EV210_1023</name>
</gene>
<accession>A0A4R1Q0B7</accession>
<reference evidence="3 4" key="1">
    <citation type="submission" date="2019-03" db="EMBL/GenBank/DDBJ databases">
        <title>Genomic Encyclopedia of Type Strains, Phase IV (KMG-IV): sequencing the most valuable type-strain genomes for metagenomic binning, comparative biology and taxonomic classification.</title>
        <authorList>
            <person name="Goeker M."/>
        </authorList>
    </citation>
    <scope>NUCLEOTIDE SEQUENCE [LARGE SCALE GENOMIC DNA]</scope>
    <source>
        <strain evidence="3 4">DSM 15969</strain>
    </source>
</reference>
<dbReference type="Pfam" id="PF12773">
    <property type="entry name" value="DZR"/>
    <property type="match status" value="1"/>
</dbReference>
<evidence type="ECO:0000259" key="2">
    <source>
        <dbReference type="Pfam" id="PF12773"/>
    </source>
</evidence>
<protein>
    <submittedName>
        <fullName evidence="3">Double zinc ribbon protein</fullName>
    </submittedName>
</protein>
<sequence length="115" mass="12886">MYCPKCGQQLNADGSFCAFCGKDVAYLNEKQAAATALDEQASTPVKKQPKLTMQKQVYCNSCGTGVFSKDNFCYQCGKKAQKAYYNQGRQRKWLIAGACLTVFCLSAFFVFRYHL</sequence>
<keyword evidence="4" id="KW-1185">Reference proteome</keyword>
<dbReference type="OrthoDB" id="9816361at2"/>
<feature type="domain" description="DZANK-type" evidence="2">
    <location>
        <begin position="3"/>
        <end position="77"/>
    </location>
</feature>
<dbReference type="InterPro" id="IPR025874">
    <property type="entry name" value="DZR"/>
</dbReference>
<evidence type="ECO:0000313" key="4">
    <source>
        <dbReference type="Proteomes" id="UP000295063"/>
    </source>
</evidence>
<proteinExistence type="predicted"/>